<dbReference type="PANTHER" id="PTHR31920:SF122">
    <property type="entry name" value="B3 DOMAIN-CONTAINING PROTEIN REM23"/>
    <property type="match status" value="1"/>
</dbReference>
<dbReference type="Proteomes" id="UP000036987">
    <property type="component" value="Unassembled WGS sequence"/>
</dbReference>
<dbReference type="EMBL" id="LFYR01000744">
    <property type="protein sequence ID" value="KMZ69848.1"/>
    <property type="molecule type" value="Genomic_DNA"/>
</dbReference>
<keyword evidence="2" id="KW-0805">Transcription regulation</keyword>
<evidence type="ECO:0000313" key="9">
    <source>
        <dbReference type="Proteomes" id="UP000036987"/>
    </source>
</evidence>
<dbReference type="STRING" id="29655.A0A0K9PLA9"/>
<sequence length="285" mass="33438">MVVGAREVIDREFFKVLLDGFDEKLRIPDKFVEECLPRGQEKVNLNSSILGKVWTVKIRCHSDGFYFSGDGWKEFVRDHDLHFGYFLVFVYCWENINNFFVKPFDHSGCRKFYAPIDQEDKTMNQHAAVNVEQCVNKATAIDDDQNQIQNQFKIVMASSYIQYMHFPSGFRDSNNLSSISEVTLTGKDGRRWLVKFRHTPRKNRLSSAFSIGWKAFKNENNLQKDDVCIFYLSSKDENTANFFVIFQQKRRKQDNSKVVGRKKNRKARNQSESIKKKPILQTVQR</sequence>
<gene>
    <name evidence="8" type="ORF">ZOSMA_205G00240</name>
</gene>
<dbReference type="GO" id="GO:0003677">
    <property type="term" value="F:DNA binding"/>
    <property type="evidence" value="ECO:0007669"/>
    <property type="project" value="UniProtKB-KW"/>
</dbReference>
<keyword evidence="4" id="KW-0804">Transcription</keyword>
<dbReference type="SMART" id="SM01019">
    <property type="entry name" value="B3"/>
    <property type="match status" value="2"/>
</dbReference>
<proteinExistence type="predicted"/>
<evidence type="ECO:0000256" key="5">
    <source>
        <dbReference type="ARBA" id="ARBA00023242"/>
    </source>
</evidence>
<feature type="domain" description="TF-B3" evidence="7">
    <location>
        <begin position="10"/>
        <end position="107"/>
    </location>
</feature>
<dbReference type="Gene3D" id="2.40.330.10">
    <property type="entry name" value="DNA-binding pseudobarrel domain"/>
    <property type="match status" value="2"/>
</dbReference>
<dbReference type="AlphaFoldDB" id="A0A0K9PLA9"/>
<protein>
    <recommendedName>
        <fullName evidence="7">TF-B3 domain-containing protein</fullName>
    </recommendedName>
</protein>
<dbReference type="OMA" id="WVLRWAM"/>
<evidence type="ECO:0000259" key="7">
    <source>
        <dbReference type="PROSITE" id="PS50863"/>
    </source>
</evidence>
<dbReference type="Pfam" id="PF02362">
    <property type="entry name" value="B3"/>
    <property type="match status" value="2"/>
</dbReference>
<comment type="caution">
    <text evidence="8">The sequence shown here is derived from an EMBL/GenBank/DDBJ whole genome shotgun (WGS) entry which is preliminary data.</text>
</comment>
<accession>A0A0K9PLA9</accession>
<feature type="domain" description="TF-B3" evidence="7">
    <location>
        <begin position="149"/>
        <end position="249"/>
    </location>
</feature>
<feature type="compositionally biased region" description="Basic residues" evidence="6">
    <location>
        <begin position="259"/>
        <end position="268"/>
    </location>
</feature>
<evidence type="ECO:0000256" key="6">
    <source>
        <dbReference type="SAM" id="MobiDB-lite"/>
    </source>
</evidence>
<evidence type="ECO:0000313" key="8">
    <source>
        <dbReference type="EMBL" id="KMZ69848.1"/>
    </source>
</evidence>
<dbReference type="OrthoDB" id="596845at2759"/>
<dbReference type="PROSITE" id="PS50863">
    <property type="entry name" value="B3"/>
    <property type="match status" value="2"/>
</dbReference>
<dbReference type="GO" id="GO:0005634">
    <property type="term" value="C:nucleus"/>
    <property type="evidence" value="ECO:0007669"/>
    <property type="project" value="UniProtKB-SubCell"/>
</dbReference>
<dbReference type="InterPro" id="IPR003340">
    <property type="entry name" value="B3_DNA-bd"/>
</dbReference>
<evidence type="ECO:0000256" key="2">
    <source>
        <dbReference type="ARBA" id="ARBA00023015"/>
    </source>
</evidence>
<comment type="subcellular location">
    <subcellularLocation>
        <location evidence="1">Nucleus</location>
    </subcellularLocation>
</comment>
<dbReference type="PANTHER" id="PTHR31920">
    <property type="entry name" value="B3 DOMAIN-CONTAINING"/>
    <property type="match status" value="1"/>
</dbReference>
<evidence type="ECO:0000256" key="3">
    <source>
        <dbReference type="ARBA" id="ARBA00023125"/>
    </source>
</evidence>
<dbReference type="InterPro" id="IPR015300">
    <property type="entry name" value="DNA-bd_pseudobarrel_sf"/>
</dbReference>
<dbReference type="InterPro" id="IPR050655">
    <property type="entry name" value="Plant_B3_domain"/>
</dbReference>
<keyword evidence="5" id="KW-0539">Nucleus</keyword>
<feature type="region of interest" description="Disordered" evidence="6">
    <location>
        <begin position="254"/>
        <end position="285"/>
    </location>
</feature>
<name>A0A0K9PLA9_ZOSMR</name>
<keyword evidence="3" id="KW-0238">DNA-binding</keyword>
<organism evidence="8 9">
    <name type="scientific">Zostera marina</name>
    <name type="common">Eelgrass</name>
    <dbReference type="NCBI Taxonomy" id="29655"/>
    <lineage>
        <taxon>Eukaryota</taxon>
        <taxon>Viridiplantae</taxon>
        <taxon>Streptophyta</taxon>
        <taxon>Embryophyta</taxon>
        <taxon>Tracheophyta</taxon>
        <taxon>Spermatophyta</taxon>
        <taxon>Magnoliopsida</taxon>
        <taxon>Liliopsida</taxon>
        <taxon>Zosteraceae</taxon>
        <taxon>Zostera</taxon>
    </lineage>
</organism>
<evidence type="ECO:0000256" key="1">
    <source>
        <dbReference type="ARBA" id="ARBA00004123"/>
    </source>
</evidence>
<dbReference type="CDD" id="cd10017">
    <property type="entry name" value="B3_DNA"/>
    <property type="match status" value="2"/>
</dbReference>
<dbReference type="SUPFAM" id="SSF101936">
    <property type="entry name" value="DNA-binding pseudobarrel domain"/>
    <property type="match status" value="2"/>
</dbReference>
<keyword evidence="9" id="KW-1185">Reference proteome</keyword>
<reference evidence="9" key="1">
    <citation type="journal article" date="2016" name="Nature">
        <title>The genome of the seagrass Zostera marina reveals angiosperm adaptation to the sea.</title>
        <authorList>
            <person name="Olsen J.L."/>
            <person name="Rouze P."/>
            <person name="Verhelst B."/>
            <person name="Lin Y.-C."/>
            <person name="Bayer T."/>
            <person name="Collen J."/>
            <person name="Dattolo E."/>
            <person name="De Paoli E."/>
            <person name="Dittami S."/>
            <person name="Maumus F."/>
            <person name="Michel G."/>
            <person name="Kersting A."/>
            <person name="Lauritano C."/>
            <person name="Lohaus R."/>
            <person name="Toepel M."/>
            <person name="Tonon T."/>
            <person name="Vanneste K."/>
            <person name="Amirebrahimi M."/>
            <person name="Brakel J."/>
            <person name="Bostroem C."/>
            <person name="Chovatia M."/>
            <person name="Grimwood J."/>
            <person name="Jenkins J.W."/>
            <person name="Jueterbock A."/>
            <person name="Mraz A."/>
            <person name="Stam W.T."/>
            <person name="Tice H."/>
            <person name="Bornberg-Bauer E."/>
            <person name="Green P.J."/>
            <person name="Pearson G.A."/>
            <person name="Procaccini G."/>
            <person name="Duarte C.M."/>
            <person name="Schmutz J."/>
            <person name="Reusch T.B.H."/>
            <person name="Van de Peer Y."/>
        </authorList>
    </citation>
    <scope>NUCLEOTIDE SEQUENCE [LARGE SCALE GENOMIC DNA]</scope>
    <source>
        <strain evidence="9">cv. Finnish</strain>
    </source>
</reference>
<evidence type="ECO:0000256" key="4">
    <source>
        <dbReference type="ARBA" id="ARBA00023163"/>
    </source>
</evidence>
<dbReference type="SMR" id="A0A0K9PLA9"/>